<proteinExistence type="predicted"/>
<gene>
    <name evidence="1" type="ORF">AMJ83_10270</name>
</gene>
<organism evidence="1 2">
    <name type="scientific">candidate division WOR_3 bacterium SM23_42</name>
    <dbReference type="NCBI Taxonomy" id="1703779"/>
    <lineage>
        <taxon>Bacteria</taxon>
        <taxon>Bacteria division WOR-3</taxon>
    </lineage>
</organism>
<comment type="caution">
    <text evidence="1">The sequence shown here is derived from an EMBL/GenBank/DDBJ whole genome shotgun (WGS) entry which is preliminary data.</text>
</comment>
<protein>
    <submittedName>
        <fullName evidence="1">Uncharacterized protein</fullName>
    </submittedName>
</protein>
<dbReference type="AlphaFoldDB" id="A0A0S8FRS8"/>
<evidence type="ECO:0000313" key="1">
    <source>
        <dbReference type="EMBL" id="KPK62644.1"/>
    </source>
</evidence>
<reference evidence="1 2" key="1">
    <citation type="journal article" date="2015" name="Microbiome">
        <title>Genomic resolution of linkages in carbon, nitrogen, and sulfur cycling among widespread estuary sediment bacteria.</title>
        <authorList>
            <person name="Baker B.J."/>
            <person name="Lazar C.S."/>
            <person name="Teske A.P."/>
            <person name="Dick G.J."/>
        </authorList>
    </citation>
    <scope>NUCLEOTIDE SEQUENCE [LARGE SCALE GENOMIC DNA]</scope>
    <source>
        <strain evidence="1">SM23_42</strain>
    </source>
</reference>
<dbReference type="Proteomes" id="UP000051373">
    <property type="component" value="Unassembled WGS sequence"/>
</dbReference>
<evidence type="ECO:0000313" key="2">
    <source>
        <dbReference type="Proteomes" id="UP000051373"/>
    </source>
</evidence>
<name>A0A0S8FRS8_UNCW3</name>
<accession>A0A0S8FRS8</accession>
<sequence length="275" mass="31015">MKKLFVCIALMGFLFSVVGEDQKKSPEDMTREEMLEELHGNWVGHGASEEVRFRDPNGLLILTVKHKVEFFFHVDEEGKIEGEGTIEYDLERNTTGLDNLAATVRGLMGLVPMPGAPGKGAASSTAGKMGDKAMDTPGVTQIQYDAPHLKHGKEIRRFEFTGRVEDGRWVKLDKDLNYAGNDIKTKEKLMYLDEVLNFILVDGTPNNTLIAEYEVNKVKEEATFPCWSPFLKEPGILRSGPGGIWVVEFQEQGTHRNDVNVWEEYGYIWMARKSN</sequence>
<dbReference type="EMBL" id="LJUJ01000030">
    <property type="protein sequence ID" value="KPK62644.1"/>
    <property type="molecule type" value="Genomic_DNA"/>
</dbReference>